<name>A0AA39JR23_9AGAR</name>
<dbReference type="EMBL" id="JAUEPT010000012">
    <property type="protein sequence ID" value="KAK0447233.1"/>
    <property type="molecule type" value="Genomic_DNA"/>
</dbReference>
<reference evidence="1" key="1">
    <citation type="submission" date="2023-06" db="EMBL/GenBank/DDBJ databases">
        <authorList>
            <consortium name="Lawrence Berkeley National Laboratory"/>
            <person name="Ahrendt S."/>
            <person name="Sahu N."/>
            <person name="Indic B."/>
            <person name="Wong-Bajracharya J."/>
            <person name="Merenyi Z."/>
            <person name="Ke H.-M."/>
            <person name="Monk M."/>
            <person name="Kocsube S."/>
            <person name="Drula E."/>
            <person name="Lipzen A."/>
            <person name="Balint B."/>
            <person name="Henrissat B."/>
            <person name="Andreopoulos B."/>
            <person name="Martin F.M."/>
            <person name="Harder C.B."/>
            <person name="Rigling D."/>
            <person name="Ford K.L."/>
            <person name="Foster G.D."/>
            <person name="Pangilinan J."/>
            <person name="Papanicolaou A."/>
            <person name="Barry K."/>
            <person name="LaButti K."/>
            <person name="Viragh M."/>
            <person name="Koriabine M."/>
            <person name="Yan M."/>
            <person name="Riley R."/>
            <person name="Champramary S."/>
            <person name="Plett K.L."/>
            <person name="Tsai I.J."/>
            <person name="Slot J."/>
            <person name="Sipos G."/>
            <person name="Plett J."/>
            <person name="Nagy L.G."/>
            <person name="Grigoriev I.V."/>
        </authorList>
    </citation>
    <scope>NUCLEOTIDE SEQUENCE</scope>
    <source>
        <strain evidence="1">FPL87.14</strain>
    </source>
</reference>
<evidence type="ECO:0000313" key="1">
    <source>
        <dbReference type="EMBL" id="KAK0447233.1"/>
    </source>
</evidence>
<dbReference type="Proteomes" id="UP001175226">
    <property type="component" value="Unassembled WGS sequence"/>
</dbReference>
<organism evidence="1 2">
    <name type="scientific">Armillaria borealis</name>
    <dbReference type="NCBI Taxonomy" id="47425"/>
    <lineage>
        <taxon>Eukaryota</taxon>
        <taxon>Fungi</taxon>
        <taxon>Dikarya</taxon>
        <taxon>Basidiomycota</taxon>
        <taxon>Agaricomycotina</taxon>
        <taxon>Agaricomycetes</taxon>
        <taxon>Agaricomycetidae</taxon>
        <taxon>Agaricales</taxon>
        <taxon>Marasmiineae</taxon>
        <taxon>Physalacriaceae</taxon>
        <taxon>Armillaria</taxon>
    </lineage>
</organism>
<accession>A0AA39JR23</accession>
<evidence type="ECO:0000313" key="2">
    <source>
        <dbReference type="Proteomes" id="UP001175226"/>
    </source>
</evidence>
<comment type="caution">
    <text evidence="1">The sequence shown here is derived from an EMBL/GenBank/DDBJ whole genome shotgun (WGS) entry which is preliminary data.</text>
</comment>
<sequence length="220" mass="24811">MQSTSTTSTITIKPKDLDPTPEELLRCINCLSPCSADLAEAAQCAPKDTVLYCDRYHVSRIFKYIPQFPLLPHGGGIGGEYIYFYGFATTQETLASIYHKHSRMVGPCTNPSLLTYAALRLYILKTKLVCYRGTYFVNGEVNEAALKDPKLIVEIGEEKMLRIIVVACTKNLKCIWELNLGGSRVLLPVVSFKNGVNLLIVTWILLWPWRSLWELSAEWC</sequence>
<proteinExistence type="predicted"/>
<keyword evidence="2" id="KW-1185">Reference proteome</keyword>
<gene>
    <name evidence="1" type="ORF">EV421DRAFT_1733785</name>
</gene>
<dbReference type="AlphaFoldDB" id="A0AA39JR23"/>
<protein>
    <submittedName>
        <fullName evidence="1">Uncharacterized protein</fullName>
    </submittedName>
</protein>